<dbReference type="InterPro" id="IPR010982">
    <property type="entry name" value="Lambda_DNA-bd_dom_sf"/>
</dbReference>
<sequence length="237" mass="26597">MSINLRNRRKELNLTLEEVGKMVGVGKSTIRKWETGYIENMKRDKIIALSKALKVSPMDIIDPNKEISNPMIDKIEDISIQLHPSRQEKVYNYASDQLDEQNNEKISSMFDHKPMIEIPAGRSTAAGSPINGEDQDTQLIHKLIAGEKVPAGADELVTVDGDSMEPLLQKGSQVFIHYQPEVENGEIAIVHIRDVGVTCKKFYVNEDNTVTLKSINKAYDDMVFDCDEVNVIGKVIL</sequence>
<dbReference type="Gene3D" id="2.10.109.10">
    <property type="entry name" value="Umud Fragment, subunit A"/>
    <property type="match status" value="1"/>
</dbReference>
<dbReference type="Pfam" id="PF01381">
    <property type="entry name" value="HTH_3"/>
    <property type="match status" value="1"/>
</dbReference>
<evidence type="ECO:0000256" key="2">
    <source>
        <dbReference type="ARBA" id="ARBA00023125"/>
    </source>
</evidence>
<dbReference type="Proteomes" id="UP000193009">
    <property type="component" value="Unassembled WGS sequence"/>
</dbReference>
<keyword evidence="1" id="KW-0805">Transcription regulation</keyword>
<gene>
    <name evidence="5" type="ORF">FAM23169_01817</name>
</gene>
<organism evidence="5 6">
    <name type="scientific">Lentilactobacillus parabuchneri</name>
    <dbReference type="NCBI Taxonomy" id="152331"/>
    <lineage>
        <taxon>Bacteria</taxon>
        <taxon>Bacillati</taxon>
        <taxon>Bacillota</taxon>
        <taxon>Bacilli</taxon>
        <taxon>Lactobacillales</taxon>
        <taxon>Lactobacillaceae</taxon>
        <taxon>Lentilactobacillus</taxon>
    </lineage>
</organism>
<dbReference type="AlphaFoldDB" id="A0A1X1FDC1"/>
<dbReference type="InterPro" id="IPR001387">
    <property type="entry name" value="Cro/C1-type_HTH"/>
</dbReference>
<dbReference type="SMART" id="SM00530">
    <property type="entry name" value="HTH_XRE"/>
    <property type="match status" value="1"/>
</dbReference>
<feature type="domain" description="HTH cro/C1-type" evidence="4">
    <location>
        <begin position="5"/>
        <end position="61"/>
    </location>
</feature>
<comment type="caution">
    <text evidence="5">The sequence shown here is derived from an EMBL/GenBank/DDBJ whole genome shotgun (WGS) entry which is preliminary data.</text>
</comment>
<dbReference type="InterPro" id="IPR036286">
    <property type="entry name" value="LexA/Signal_pep-like_sf"/>
</dbReference>
<reference evidence="5 6" key="1">
    <citation type="journal article" date="2017" name="Front. Microbiol.">
        <title>The Histidine Decarboxylase Gene Cluster of Lactobacillus parabuchneri Was Gained by Horizontal Gene Transfer and Is Mobile within the Species.</title>
        <authorList>
            <person name="Wuthrich D."/>
            <person name="Berthoud H."/>
            <person name="Wechsler D."/>
            <person name="Eugster E."/>
            <person name="Irmler S."/>
            <person name="Bruggmann R."/>
        </authorList>
    </citation>
    <scope>NUCLEOTIDE SEQUENCE [LARGE SCALE GENOMIC DNA]</scope>
    <source>
        <strain evidence="5 6">FAM23169</strain>
    </source>
</reference>
<dbReference type="OrthoDB" id="2475196at2"/>
<dbReference type="PANTHER" id="PTHR40661">
    <property type="match status" value="1"/>
</dbReference>
<dbReference type="CDD" id="cd00093">
    <property type="entry name" value="HTH_XRE"/>
    <property type="match status" value="1"/>
</dbReference>
<dbReference type="Gene3D" id="1.10.260.40">
    <property type="entry name" value="lambda repressor-like DNA-binding domains"/>
    <property type="match status" value="1"/>
</dbReference>
<dbReference type="InterPro" id="IPR039418">
    <property type="entry name" value="LexA-like"/>
</dbReference>
<dbReference type="RefSeq" id="WP_084989244.1">
    <property type="nucleotide sequence ID" value="NZ_MSBD01000043.1"/>
</dbReference>
<dbReference type="STRING" id="152331.FAM21731_01886"/>
<dbReference type="GO" id="GO:0003677">
    <property type="term" value="F:DNA binding"/>
    <property type="evidence" value="ECO:0007669"/>
    <property type="project" value="UniProtKB-KW"/>
</dbReference>
<name>A0A1X1FDC1_9LACO</name>
<evidence type="ECO:0000313" key="6">
    <source>
        <dbReference type="Proteomes" id="UP000193009"/>
    </source>
</evidence>
<dbReference type="SUPFAM" id="SSF47413">
    <property type="entry name" value="lambda repressor-like DNA-binding domains"/>
    <property type="match status" value="1"/>
</dbReference>
<evidence type="ECO:0000256" key="1">
    <source>
        <dbReference type="ARBA" id="ARBA00023015"/>
    </source>
</evidence>
<evidence type="ECO:0000259" key="4">
    <source>
        <dbReference type="PROSITE" id="PS50943"/>
    </source>
</evidence>
<dbReference type="PROSITE" id="PS50943">
    <property type="entry name" value="HTH_CROC1"/>
    <property type="match status" value="1"/>
</dbReference>
<dbReference type="SUPFAM" id="SSF51306">
    <property type="entry name" value="LexA/Signal peptidase"/>
    <property type="match status" value="1"/>
</dbReference>
<dbReference type="CDD" id="cd06529">
    <property type="entry name" value="S24_LexA-like"/>
    <property type="match status" value="1"/>
</dbReference>
<protein>
    <submittedName>
        <fullName evidence="5">LexA repressor</fullName>
    </submittedName>
</protein>
<proteinExistence type="predicted"/>
<keyword evidence="3" id="KW-0804">Transcription</keyword>
<evidence type="ECO:0000256" key="3">
    <source>
        <dbReference type="ARBA" id="ARBA00023163"/>
    </source>
</evidence>
<evidence type="ECO:0000313" key="5">
    <source>
        <dbReference type="EMBL" id="ORN27275.1"/>
    </source>
</evidence>
<dbReference type="Pfam" id="PF00717">
    <property type="entry name" value="Peptidase_S24"/>
    <property type="match status" value="1"/>
</dbReference>
<dbReference type="PANTHER" id="PTHR40661:SF1">
    <property type="entry name" value="HTH CRO_C1-TYPE DOMAIN-CONTAINING PROTEIN"/>
    <property type="match status" value="1"/>
</dbReference>
<keyword evidence="6" id="KW-1185">Reference proteome</keyword>
<dbReference type="EMBL" id="MSBD01000043">
    <property type="protein sequence ID" value="ORN27275.1"/>
    <property type="molecule type" value="Genomic_DNA"/>
</dbReference>
<accession>A0A1X1FDC1</accession>
<keyword evidence="2" id="KW-0238">DNA-binding</keyword>
<dbReference type="InterPro" id="IPR015927">
    <property type="entry name" value="Peptidase_S24_S26A/B/C"/>
</dbReference>